<reference evidence="3" key="3">
    <citation type="submission" date="2023-07" db="EMBL/GenBank/DDBJ databases">
        <title>An improved reference 1 genome and first organelle genomes of Quercus suber.</title>
        <authorList>
            <consortium name="Genosuber Consortium"/>
            <person name="Usie A."/>
            <person name="Serra O."/>
            <person name="Barros P."/>
        </authorList>
    </citation>
    <scope>NUCLEOTIDE SEQUENCE</scope>
    <source>
        <strain evidence="3">HL8</strain>
        <tissue evidence="3">Leaves</tissue>
    </source>
</reference>
<feature type="region of interest" description="Disordered" evidence="1">
    <location>
        <begin position="36"/>
        <end position="99"/>
    </location>
</feature>
<feature type="compositionally biased region" description="Pro residues" evidence="1">
    <location>
        <begin position="82"/>
        <end position="99"/>
    </location>
</feature>
<comment type="caution">
    <text evidence="3">The sequence shown here is derived from an EMBL/GenBank/DDBJ whole genome shotgun (WGS) entry which is preliminary data.</text>
</comment>
<feature type="chain" id="PRO_5043452157" evidence="2">
    <location>
        <begin position="23"/>
        <end position="99"/>
    </location>
</feature>
<feature type="compositionally biased region" description="Pro residues" evidence="1">
    <location>
        <begin position="40"/>
        <end position="62"/>
    </location>
</feature>
<name>A0AAW0MCZ2_QUESU</name>
<evidence type="ECO:0000256" key="2">
    <source>
        <dbReference type="SAM" id="SignalP"/>
    </source>
</evidence>
<organism evidence="3">
    <name type="scientific">Quercus suber</name>
    <name type="common">Cork oak</name>
    <dbReference type="NCBI Taxonomy" id="58331"/>
    <lineage>
        <taxon>Eukaryota</taxon>
        <taxon>Viridiplantae</taxon>
        <taxon>Streptophyta</taxon>
        <taxon>Embryophyta</taxon>
        <taxon>Tracheophyta</taxon>
        <taxon>Spermatophyta</taxon>
        <taxon>Magnoliopsida</taxon>
        <taxon>eudicotyledons</taxon>
        <taxon>Gunneridae</taxon>
        <taxon>Pentapetalae</taxon>
        <taxon>rosids</taxon>
        <taxon>fabids</taxon>
        <taxon>Fagales</taxon>
        <taxon>Fagaceae</taxon>
        <taxon>Quercus</taxon>
    </lineage>
</organism>
<keyword evidence="2" id="KW-0732">Signal</keyword>
<proteinExistence type="predicted"/>
<dbReference type="AlphaFoldDB" id="A0AAW0MCZ2"/>
<reference evidence="3" key="2">
    <citation type="journal article" date="2018" name="Sci. Data">
        <title>The draft genome sequence of cork oak.</title>
        <authorList>
            <person name="Ramos A.M."/>
            <person name="Usie A."/>
            <person name="Barbosa P."/>
            <person name="Barros P.M."/>
            <person name="Capote T."/>
            <person name="Chaves I."/>
            <person name="Simoes F."/>
            <person name="Abreu I."/>
            <person name="Carrasquinho I."/>
            <person name="Faro C."/>
            <person name="Guimaraes J.B."/>
            <person name="Mendonca D."/>
            <person name="Nobrega F."/>
            <person name="Rodrigues L."/>
            <person name="Saibo N.J.M."/>
            <person name="Varela M.C."/>
            <person name="Egas C."/>
            <person name="Matos J."/>
            <person name="Miguel C.M."/>
            <person name="Oliveira M.M."/>
            <person name="Ricardo C.P."/>
            <person name="Goncalves S."/>
        </authorList>
    </citation>
    <scope>NUCLEOTIDE SEQUENCE [LARGE SCALE GENOMIC DNA]</scope>
    <source>
        <strain evidence="3">HL8</strain>
    </source>
</reference>
<protein>
    <submittedName>
        <fullName evidence="3">Uncharacterized protein</fullName>
    </submittedName>
</protein>
<dbReference type="EMBL" id="PKMF04000002">
    <property type="protein sequence ID" value="KAK7861307.1"/>
    <property type="molecule type" value="Genomic_DNA"/>
</dbReference>
<reference evidence="3" key="1">
    <citation type="submission" date="2017-12" db="EMBL/GenBank/DDBJ databases">
        <authorList>
            <person name="Barbosa P."/>
            <person name="Usie A."/>
            <person name="Ramos A.M."/>
        </authorList>
    </citation>
    <scope>NUCLEOTIDE SEQUENCE</scope>
    <source>
        <strain evidence="3">HL8</strain>
        <tissue evidence="3">Leaves</tissue>
    </source>
</reference>
<evidence type="ECO:0000313" key="3">
    <source>
        <dbReference type="EMBL" id="KAK7861307.1"/>
    </source>
</evidence>
<dbReference type="Gramene" id="rna-CFP56_37662">
    <property type="protein sequence ID" value="cds-POE95742.1"/>
    <property type="gene ID" value="gene-CFP56_37662"/>
</dbReference>
<accession>A0AAW0MCZ2</accession>
<gene>
    <name evidence="3" type="ORF">CFP56_011314</name>
</gene>
<feature type="signal peptide" evidence="2">
    <location>
        <begin position="1"/>
        <end position="22"/>
    </location>
</feature>
<sequence>MKAILIVCLLLASIFFIPSSNAAEEKCNPYIRGSCRSKPPAQPLKPVAPPLKPPTPPTPGPPYRKLTSPAGCSLIRSKSCTPPTPRNPYKRPSPPFNRP</sequence>
<evidence type="ECO:0000256" key="1">
    <source>
        <dbReference type="SAM" id="MobiDB-lite"/>
    </source>
</evidence>